<dbReference type="Pfam" id="PF04773">
    <property type="entry name" value="FecR"/>
    <property type="match status" value="1"/>
</dbReference>
<evidence type="ECO:0000259" key="2">
    <source>
        <dbReference type="Pfam" id="PF16344"/>
    </source>
</evidence>
<dbReference type="Gene3D" id="3.55.50.30">
    <property type="match status" value="1"/>
</dbReference>
<sequence>MDDYRQYKAEQLAADASFRRWKLDQNKADALLWESWLLQHPDKLPEVEKAERLLETVFNSYDAPDTEEIRARMRVIASRLSDEAPIEEKEHSPRSLWRKLATIAAAVLLVGGTWWYLDTKPVAQVNDENHFQSTASERYLTKTNASGRKKLVLLPDGSTVLMMPNSTLRYPESFSGDTRDVRFSGEAFFEITRNPEQPFFVYTEKFITKVLGTSFTIRSYEGEEASVTVKTGSVSVFRASGEETRTSHDEQAVVLTPNERLTFAAKEELVVRKIPKERINASIGSRQTGLEFTRTAISEVFSALESVYQVSIRFDSTSMKNCFLTASLENEPFFKKLDLICRTIDARYQVNSDGDILVFGHGCD</sequence>
<evidence type="ECO:0000313" key="4">
    <source>
        <dbReference type="Proteomes" id="UP001501508"/>
    </source>
</evidence>
<dbReference type="PANTHER" id="PTHR30273:SF2">
    <property type="entry name" value="PROTEIN FECR"/>
    <property type="match status" value="1"/>
</dbReference>
<organism evidence="3 4">
    <name type="scientific">Ravibacter arvi</name>
    <dbReference type="NCBI Taxonomy" id="2051041"/>
    <lineage>
        <taxon>Bacteria</taxon>
        <taxon>Pseudomonadati</taxon>
        <taxon>Bacteroidota</taxon>
        <taxon>Cytophagia</taxon>
        <taxon>Cytophagales</taxon>
        <taxon>Spirosomataceae</taxon>
        <taxon>Ravibacter</taxon>
    </lineage>
</organism>
<comment type="caution">
    <text evidence="3">The sequence shown here is derived from an EMBL/GenBank/DDBJ whole genome shotgun (WGS) entry which is preliminary data.</text>
</comment>
<proteinExistence type="predicted"/>
<accession>A0ABP8LY12</accession>
<dbReference type="Gene3D" id="2.60.120.1440">
    <property type="match status" value="1"/>
</dbReference>
<dbReference type="PANTHER" id="PTHR30273">
    <property type="entry name" value="PERIPLASMIC SIGNAL SENSOR AND SIGMA FACTOR ACTIVATOR FECR-RELATED"/>
    <property type="match status" value="1"/>
</dbReference>
<name>A0ABP8LY12_9BACT</name>
<keyword evidence="4" id="KW-1185">Reference proteome</keyword>
<dbReference type="EMBL" id="BAABEY010000018">
    <property type="protein sequence ID" value="GAA4438300.1"/>
    <property type="molecule type" value="Genomic_DNA"/>
</dbReference>
<reference evidence="4" key="1">
    <citation type="journal article" date="2019" name="Int. J. Syst. Evol. Microbiol.">
        <title>The Global Catalogue of Microorganisms (GCM) 10K type strain sequencing project: providing services to taxonomists for standard genome sequencing and annotation.</title>
        <authorList>
            <consortium name="The Broad Institute Genomics Platform"/>
            <consortium name="The Broad Institute Genome Sequencing Center for Infectious Disease"/>
            <person name="Wu L."/>
            <person name="Ma J."/>
        </authorList>
    </citation>
    <scope>NUCLEOTIDE SEQUENCE [LARGE SCALE GENOMIC DNA]</scope>
    <source>
        <strain evidence="4">JCM 31920</strain>
    </source>
</reference>
<protein>
    <submittedName>
        <fullName evidence="3">FecR family protein</fullName>
    </submittedName>
</protein>
<dbReference type="PIRSF" id="PIRSF018266">
    <property type="entry name" value="FecR"/>
    <property type="match status" value="1"/>
</dbReference>
<dbReference type="InterPro" id="IPR032508">
    <property type="entry name" value="FecR_C"/>
</dbReference>
<evidence type="ECO:0000313" key="3">
    <source>
        <dbReference type="EMBL" id="GAA4438300.1"/>
    </source>
</evidence>
<feature type="domain" description="FecR protein" evidence="1">
    <location>
        <begin position="143"/>
        <end position="234"/>
    </location>
</feature>
<evidence type="ECO:0000259" key="1">
    <source>
        <dbReference type="Pfam" id="PF04773"/>
    </source>
</evidence>
<feature type="domain" description="Protein FecR C-terminal" evidence="2">
    <location>
        <begin position="290"/>
        <end position="352"/>
    </location>
</feature>
<gene>
    <name evidence="3" type="ORF">GCM10023091_18740</name>
</gene>
<dbReference type="Pfam" id="PF16344">
    <property type="entry name" value="FecR_C"/>
    <property type="match status" value="1"/>
</dbReference>
<dbReference type="Proteomes" id="UP001501508">
    <property type="component" value="Unassembled WGS sequence"/>
</dbReference>
<dbReference type="RefSeq" id="WP_345028280.1">
    <property type="nucleotide sequence ID" value="NZ_BAABEY010000018.1"/>
</dbReference>
<dbReference type="InterPro" id="IPR012373">
    <property type="entry name" value="Ferrdict_sens_TM"/>
</dbReference>
<dbReference type="InterPro" id="IPR006860">
    <property type="entry name" value="FecR"/>
</dbReference>